<comment type="caution">
    <text evidence="1">The sequence shown here is derived from an EMBL/GenBank/DDBJ whole genome shotgun (WGS) entry which is preliminary data.</text>
</comment>
<dbReference type="Gene3D" id="3.90.550.10">
    <property type="entry name" value="Spore Coat Polysaccharide Biosynthesis Protein SpsA, Chain A"/>
    <property type="match status" value="1"/>
</dbReference>
<dbReference type="AlphaFoldDB" id="A0A328ATJ5"/>
<dbReference type="RefSeq" id="WP_111514740.1">
    <property type="nucleotide sequence ID" value="NZ_QFYR01000001.1"/>
</dbReference>
<keyword evidence="2" id="KW-1185">Reference proteome</keyword>
<sequence length="231" mass="26977">MNNPPVLDVFIGYDRQEVVAYHVLCQSIIEHSSRPVRFTPINLASLKPIFQREMVNLQSTEFSFSRFLTPYLSSYQGWSLFMDCDMLVRGDIAELFALADEQYAVMVCKHDYVPKQETKFLNHVQTKYPKKNWSSVMLMNNARCRTLTPEYVQSASGLELHQFKWLESDDQIGALPLEWNWLVGEYDYDPQARNAHYTLGGPYFDDYKDVEYGDEWRETLQRARTADGKVV</sequence>
<accession>A0A328ATJ5</accession>
<gene>
    <name evidence="1" type="ORF">DJ018_08210</name>
</gene>
<protein>
    <submittedName>
        <fullName evidence="1">Glycosyltransferase</fullName>
    </submittedName>
</protein>
<dbReference type="PANTHER" id="PTHR35105">
    <property type="entry name" value="EXPRESSED PROTEIN"/>
    <property type="match status" value="1"/>
</dbReference>
<proteinExistence type="predicted"/>
<dbReference type="SUPFAM" id="SSF53448">
    <property type="entry name" value="Nucleotide-diphospho-sugar transferases"/>
    <property type="match status" value="1"/>
</dbReference>
<dbReference type="PANTHER" id="PTHR35105:SF2">
    <property type="entry name" value="PROTEIN CDI"/>
    <property type="match status" value="1"/>
</dbReference>
<dbReference type="InterPro" id="IPR029044">
    <property type="entry name" value="Nucleotide-diphossugar_trans"/>
</dbReference>
<keyword evidence="1" id="KW-0808">Transferase</keyword>
<dbReference type="OrthoDB" id="7340531at2"/>
<name>A0A328ATJ5_9CAUL</name>
<dbReference type="GO" id="GO:0016740">
    <property type="term" value="F:transferase activity"/>
    <property type="evidence" value="ECO:0007669"/>
    <property type="project" value="UniProtKB-KW"/>
</dbReference>
<dbReference type="Proteomes" id="UP000249725">
    <property type="component" value="Unassembled WGS sequence"/>
</dbReference>
<evidence type="ECO:0000313" key="1">
    <source>
        <dbReference type="EMBL" id="RAK58290.1"/>
    </source>
</evidence>
<organism evidence="1 2">
    <name type="scientific">Phenylobacterium deserti</name>
    <dbReference type="NCBI Taxonomy" id="1914756"/>
    <lineage>
        <taxon>Bacteria</taxon>
        <taxon>Pseudomonadati</taxon>
        <taxon>Pseudomonadota</taxon>
        <taxon>Alphaproteobacteria</taxon>
        <taxon>Caulobacterales</taxon>
        <taxon>Caulobacteraceae</taxon>
        <taxon>Phenylobacterium</taxon>
    </lineage>
</organism>
<evidence type="ECO:0000313" key="2">
    <source>
        <dbReference type="Proteomes" id="UP000249725"/>
    </source>
</evidence>
<dbReference type="EMBL" id="QFYR01000001">
    <property type="protein sequence ID" value="RAK58290.1"/>
    <property type="molecule type" value="Genomic_DNA"/>
</dbReference>
<reference evidence="2" key="1">
    <citation type="submission" date="2018-05" db="EMBL/GenBank/DDBJ databases">
        <authorList>
            <person name="Li X."/>
        </authorList>
    </citation>
    <scope>NUCLEOTIDE SEQUENCE [LARGE SCALE GENOMIC DNA]</scope>
    <source>
        <strain evidence="2">YIM 73061</strain>
    </source>
</reference>